<evidence type="ECO:0000313" key="13">
    <source>
        <dbReference type="Proteomes" id="UP001597118"/>
    </source>
</evidence>
<dbReference type="InterPro" id="IPR013762">
    <property type="entry name" value="Integrase-like_cat_sf"/>
</dbReference>
<reference evidence="13" key="1">
    <citation type="journal article" date="2019" name="Int. J. Syst. Evol. Microbiol.">
        <title>The Global Catalogue of Microorganisms (GCM) 10K type strain sequencing project: providing services to taxonomists for standard genome sequencing and annotation.</title>
        <authorList>
            <consortium name="The Broad Institute Genomics Platform"/>
            <consortium name="The Broad Institute Genome Sequencing Center for Infectious Disease"/>
            <person name="Wu L."/>
            <person name="Ma J."/>
        </authorList>
    </citation>
    <scope>NUCLEOTIDE SEQUENCE [LARGE SCALE GENOMIC DNA]</scope>
    <source>
        <strain evidence="13">CCUG 53762</strain>
    </source>
</reference>
<feature type="domain" description="Tyr recombinase" evidence="10">
    <location>
        <begin position="103"/>
        <end position="286"/>
    </location>
</feature>
<comment type="function">
    <text evidence="9">Site-specific tyrosine recombinase, which acts by catalyzing the cutting and rejoining of the recombining DNA molecules. The XerC-XerD complex is essential to convert dimers of the bacterial chromosome into monomers to permit their segregation at cell division. It also contributes to the segregational stability of plasmids.</text>
</comment>
<keyword evidence="4 9" id="KW-0159">Chromosome partition</keyword>
<dbReference type="Gene3D" id="1.10.443.10">
    <property type="entry name" value="Intergrase catalytic core"/>
    <property type="match status" value="1"/>
</dbReference>
<dbReference type="InterPro" id="IPR050090">
    <property type="entry name" value="Tyrosine_recombinase_XerCD"/>
</dbReference>
<dbReference type="InterPro" id="IPR011010">
    <property type="entry name" value="DNA_brk_join_enz"/>
</dbReference>
<dbReference type="Pfam" id="PF00589">
    <property type="entry name" value="Phage_integrase"/>
    <property type="match status" value="1"/>
</dbReference>
<evidence type="ECO:0000256" key="3">
    <source>
        <dbReference type="ARBA" id="ARBA00022618"/>
    </source>
</evidence>
<organism evidence="12 13">
    <name type="scientific">Pseudopedobacter beijingensis</name>
    <dbReference type="NCBI Taxonomy" id="1207056"/>
    <lineage>
        <taxon>Bacteria</taxon>
        <taxon>Pseudomonadati</taxon>
        <taxon>Bacteroidota</taxon>
        <taxon>Sphingobacteriia</taxon>
        <taxon>Sphingobacteriales</taxon>
        <taxon>Sphingobacteriaceae</taxon>
        <taxon>Pseudopedobacter</taxon>
    </lineage>
</organism>
<evidence type="ECO:0000256" key="8">
    <source>
        <dbReference type="ARBA" id="ARBA00023306"/>
    </source>
</evidence>
<evidence type="ECO:0000256" key="1">
    <source>
        <dbReference type="ARBA" id="ARBA00004496"/>
    </source>
</evidence>
<keyword evidence="5 9" id="KW-0229">DNA integration</keyword>
<evidence type="ECO:0000256" key="7">
    <source>
        <dbReference type="ARBA" id="ARBA00023172"/>
    </source>
</evidence>
<keyword evidence="3 9" id="KW-0132">Cell division</keyword>
<feature type="active site" evidence="9">
    <location>
        <position position="264"/>
    </location>
</feature>
<evidence type="ECO:0000256" key="5">
    <source>
        <dbReference type="ARBA" id="ARBA00022908"/>
    </source>
</evidence>
<dbReference type="EMBL" id="JBHUDG010000020">
    <property type="protein sequence ID" value="MFD1630995.1"/>
    <property type="molecule type" value="Genomic_DNA"/>
</dbReference>
<accession>A0ABW4IFM5</accession>
<feature type="domain" description="Core-binding (CB)" evidence="11">
    <location>
        <begin position="1"/>
        <end position="82"/>
    </location>
</feature>
<evidence type="ECO:0000259" key="10">
    <source>
        <dbReference type="PROSITE" id="PS51898"/>
    </source>
</evidence>
<dbReference type="RefSeq" id="WP_379663363.1">
    <property type="nucleotide sequence ID" value="NZ_JBHUDG010000020.1"/>
</dbReference>
<dbReference type="SUPFAM" id="SSF56349">
    <property type="entry name" value="DNA breaking-rejoining enzymes"/>
    <property type="match status" value="1"/>
</dbReference>
<comment type="subunit">
    <text evidence="9">Forms a cyclic heterotetrameric complex composed of two molecules of XerC and two molecules of XerD.</text>
</comment>
<gene>
    <name evidence="9" type="primary">xerC</name>
    <name evidence="12" type="ORF">ACFSAH_14020</name>
</gene>
<feature type="active site" evidence="9">
    <location>
        <position position="144"/>
    </location>
</feature>
<dbReference type="PROSITE" id="PS51898">
    <property type="entry name" value="TYR_RECOMBINASE"/>
    <property type="match status" value="1"/>
</dbReference>
<name>A0ABW4IFM5_9SPHI</name>
<evidence type="ECO:0000259" key="11">
    <source>
        <dbReference type="PROSITE" id="PS51900"/>
    </source>
</evidence>
<dbReference type="PANTHER" id="PTHR30349:SF77">
    <property type="entry name" value="TYROSINE RECOMBINASE XERC"/>
    <property type="match status" value="1"/>
</dbReference>
<dbReference type="Proteomes" id="UP001597118">
    <property type="component" value="Unassembled WGS sequence"/>
</dbReference>
<dbReference type="InterPro" id="IPR023009">
    <property type="entry name" value="Tyrosine_recombinase_XerC/XerD"/>
</dbReference>
<protein>
    <recommendedName>
        <fullName evidence="9">Tyrosine recombinase XerC</fullName>
    </recommendedName>
</protein>
<dbReference type="PANTHER" id="PTHR30349">
    <property type="entry name" value="PHAGE INTEGRASE-RELATED"/>
    <property type="match status" value="1"/>
</dbReference>
<evidence type="ECO:0000256" key="6">
    <source>
        <dbReference type="ARBA" id="ARBA00023125"/>
    </source>
</evidence>
<comment type="subcellular location">
    <subcellularLocation>
        <location evidence="1 9">Cytoplasm</location>
    </subcellularLocation>
</comment>
<dbReference type="InterPro" id="IPR044068">
    <property type="entry name" value="CB"/>
</dbReference>
<dbReference type="Gene3D" id="1.10.150.130">
    <property type="match status" value="1"/>
</dbReference>
<dbReference type="PROSITE" id="PS51900">
    <property type="entry name" value="CB"/>
    <property type="match status" value="1"/>
</dbReference>
<keyword evidence="2 9" id="KW-0963">Cytoplasm</keyword>
<keyword evidence="6 9" id="KW-0238">DNA-binding</keyword>
<feature type="active site" evidence="9">
    <location>
        <position position="168"/>
    </location>
</feature>
<keyword evidence="7 9" id="KW-0233">DNA recombination</keyword>
<dbReference type="HAMAP" id="MF_01808">
    <property type="entry name" value="Recomb_XerC_XerD"/>
    <property type="match status" value="1"/>
</dbReference>
<dbReference type="InterPro" id="IPR002104">
    <property type="entry name" value="Integrase_catalytic"/>
</dbReference>
<dbReference type="Pfam" id="PF02899">
    <property type="entry name" value="Phage_int_SAM_1"/>
    <property type="match status" value="1"/>
</dbReference>
<keyword evidence="13" id="KW-1185">Reference proteome</keyword>
<evidence type="ECO:0000313" key="12">
    <source>
        <dbReference type="EMBL" id="MFD1630995.1"/>
    </source>
</evidence>
<evidence type="ECO:0000256" key="4">
    <source>
        <dbReference type="ARBA" id="ARBA00022829"/>
    </source>
</evidence>
<keyword evidence="8 9" id="KW-0131">Cell cycle</keyword>
<evidence type="ECO:0000256" key="2">
    <source>
        <dbReference type="ARBA" id="ARBA00022490"/>
    </source>
</evidence>
<evidence type="ECO:0000256" key="9">
    <source>
        <dbReference type="HAMAP-Rule" id="MF_01808"/>
    </source>
</evidence>
<sequence length="292" mass="33748">MFLERFFNYISFEKRYSQHTISSYRLDISQFQAYLSISNIDLLSVNHHDIRGWILSLSDDGIENRSVNRKISTLKTFYKFLVREGMLEINPTQKISTPKIAKELPVFIEVDKMDFLLDNEFFDAGFEGERDRLVLEFLFGTGVRLIELINIDNKNIDLVEGKVKVLGKRNKERIVPLSKTLVQLIEKYQNLKLSSFEGNISTSLIVTNKGTKVYPKFIYRIVRKYLSFVTTRKKRSPHVLRHTFATALLNAGADINAIKDLLGHANLAATQIYTHNSIERIKSIYKQAHPKA</sequence>
<dbReference type="InterPro" id="IPR004107">
    <property type="entry name" value="Integrase_SAM-like_N"/>
</dbReference>
<feature type="active site" evidence="9">
    <location>
        <position position="238"/>
    </location>
</feature>
<feature type="active site" description="O-(3'-phospho-DNA)-tyrosine intermediate" evidence="9">
    <location>
        <position position="273"/>
    </location>
</feature>
<dbReference type="InterPro" id="IPR010998">
    <property type="entry name" value="Integrase_recombinase_N"/>
</dbReference>
<feature type="active site" evidence="9">
    <location>
        <position position="241"/>
    </location>
</feature>
<comment type="caution">
    <text evidence="12">The sequence shown here is derived from an EMBL/GenBank/DDBJ whole genome shotgun (WGS) entry which is preliminary data.</text>
</comment>
<comment type="similarity">
    <text evidence="9">Belongs to the 'phage' integrase family. XerC subfamily.</text>
</comment>
<proteinExistence type="inferred from homology"/>